<dbReference type="EMBL" id="AP018558">
    <property type="protein sequence ID" value="BBD76461.1"/>
    <property type="molecule type" value="Genomic_DNA"/>
</dbReference>
<dbReference type="InterPro" id="IPR013740">
    <property type="entry name" value="Redoxin"/>
</dbReference>
<dbReference type="AlphaFoldDB" id="A0A2Z6DVJ2"/>
<dbReference type="InterPro" id="IPR004799">
    <property type="entry name" value="Periplasmic_diS_OxRdtase_DsbE"/>
</dbReference>
<keyword evidence="9" id="KW-1185">Reference proteome</keyword>
<feature type="domain" description="Thioredoxin" evidence="7">
    <location>
        <begin position="33"/>
        <end position="194"/>
    </location>
</feature>
<dbReference type="PANTHER" id="PTHR42852">
    <property type="entry name" value="THIOL:DISULFIDE INTERCHANGE PROTEIN DSBE"/>
    <property type="match status" value="1"/>
</dbReference>
<evidence type="ECO:0000256" key="2">
    <source>
        <dbReference type="ARBA" id="ARBA00007758"/>
    </source>
</evidence>
<accession>A0A2Z6DVJ2</accession>
<keyword evidence="3" id="KW-0201">Cytochrome c-type biogenesis</keyword>
<dbReference type="GO" id="GO:0015036">
    <property type="term" value="F:disulfide oxidoreductase activity"/>
    <property type="evidence" value="ECO:0007669"/>
    <property type="project" value="InterPro"/>
</dbReference>
<keyword evidence="6" id="KW-1133">Transmembrane helix</keyword>
<dbReference type="PROSITE" id="PS51352">
    <property type="entry name" value="THIOREDOXIN_2"/>
    <property type="match status" value="1"/>
</dbReference>
<dbReference type="RefSeq" id="WP_119334301.1">
    <property type="nucleotide sequence ID" value="NZ_AP018558.1"/>
</dbReference>
<name>A0A2Z6DVJ2_HYDTE</name>
<dbReference type="InterPro" id="IPR036249">
    <property type="entry name" value="Thioredoxin-like_sf"/>
</dbReference>
<dbReference type="PROSITE" id="PS00194">
    <property type="entry name" value="THIOREDOXIN_1"/>
    <property type="match status" value="1"/>
</dbReference>
<feature type="transmembrane region" description="Helical" evidence="6">
    <location>
        <begin position="6"/>
        <end position="25"/>
    </location>
</feature>
<organism evidence="8 9">
    <name type="scientific">Hydrogenophilus thermoluteolus</name>
    <name type="common">Pseudomonas hydrogenothermophila</name>
    <dbReference type="NCBI Taxonomy" id="297"/>
    <lineage>
        <taxon>Bacteria</taxon>
        <taxon>Pseudomonadati</taxon>
        <taxon>Pseudomonadota</taxon>
        <taxon>Hydrogenophilia</taxon>
        <taxon>Hydrogenophilales</taxon>
        <taxon>Hydrogenophilaceae</taxon>
        <taxon>Hydrogenophilus</taxon>
    </lineage>
</organism>
<proteinExistence type="inferred from homology"/>
<dbReference type="OrthoDB" id="9811352at2"/>
<evidence type="ECO:0000259" key="7">
    <source>
        <dbReference type="PROSITE" id="PS51352"/>
    </source>
</evidence>
<evidence type="ECO:0000313" key="9">
    <source>
        <dbReference type="Proteomes" id="UP000262004"/>
    </source>
</evidence>
<protein>
    <submittedName>
        <fullName evidence="8">Cytochrome c-type biogenesis protein CcmG</fullName>
    </submittedName>
</protein>
<dbReference type="Gene3D" id="3.40.30.10">
    <property type="entry name" value="Glutaredoxin"/>
    <property type="match status" value="1"/>
</dbReference>
<evidence type="ECO:0000256" key="5">
    <source>
        <dbReference type="ARBA" id="ARBA00023284"/>
    </source>
</evidence>
<sequence>MRWKYVVPLVVFLGLVVLFAVGFRLNPREIPSPLIGKPAPHFTLPRFAEPAVTVTPAAWAGKPYLLNVWATWCVSCRQEHPMLMRLKQEGVRIIGFNYKEIRGDAGLDARKLSPEAEAQLAWQRIGAWLKTGGDPYADLVVDLTGRAAIDYGVYGTPETFFIDAKGVIRYKHIGPITPEVWQDQLRAKWLALQEGS</sequence>
<dbReference type="InterPro" id="IPR017937">
    <property type="entry name" value="Thioredoxin_CS"/>
</dbReference>
<dbReference type="Pfam" id="PF08534">
    <property type="entry name" value="Redoxin"/>
    <property type="match status" value="1"/>
</dbReference>
<dbReference type="InterPro" id="IPR013766">
    <property type="entry name" value="Thioredoxin_domain"/>
</dbReference>
<comment type="subcellular location">
    <subcellularLocation>
        <location evidence="1">Cell envelope</location>
    </subcellularLocation>
</comment>
<comment type="similarity">
    <text evidence="2">Belongs to the thioredoxin family. DsbE subfamily.</text>
</comment>
<gene>
    <name evidence="8" type="primary">ccmG</name>
    <name evidence="8" type="ORF">HPTL_0191</name>
</gene>
<reference evidence="8 9" key="1">
    <citation type="submission" date="2018-04" db="EMBL/GenBank/DDBJ databases">
        <title>Complete genome sequence of Hydrogenophilus thermoluteolus TH-1.</title>
        <authorList>
            <person name="Arai H."/>
        </authorList>
    </citation>
    <scope>NUCLEOTIDE SEQUENCE [LARGE SCALE GENOMIC DNA]</scope>
    <source>
        <strain evidence="8 9">TH-1</strain>
    </source>
</reference>
<evidence type="ECO:0000313" key="8">
    <source>
        <dbReference type="EMBL" id="BBD76461.1"/>
    </source>
</evidence>
<dbReference type="Proteomes" id="UP000262004">
    <property type="component" value="Chromosome"/>
</dbReference>
<evidence type="ECO:0000256" key="6">
    <source>
        <dbReference type="SAM" id="Phobius"/>
    </source>
</evidence>
<keyword evidence="6" id="KW-0812">Transmembrane</keyword>
<evidence type="ECO:0000256" key="3">
    <source>
        <dbReference type="ARBA" id="ARBA00022748"/>
    </source>
</evidence>
<keyword evidence="4" id="KW-1015">Disulfide bond</keyword>
<evidence type="ECO:0000256" key="4">
    <source>
        <dbReference type="ARBA" id="ARBA00023157"/>
    </source>
</evidence>
<dbReference type="CDD" id="cd03010">
    <property type="entry name" value="TlpA_like_DsbE"/>
    <property type="match status" value="1"/>
</dbReference>
<dbReference type="GO" id="GO:0030288">
    <property type="term" value="C:outer membrane-bounded periplasmic space"/>
    <property type="evidence" value="ECO:0007669"/>
    <property type="project" value="InterPro"/>
</dbReference>
<dbReference type="InterPro" id="IPR050553">
    <property type="entry name" value="Thioredoxin_ResA/DsbE_sf"/>
</dbReference>
<dbReference type="KEGG" id="htl:HPTL_0191"/>
<dbReference type="SUPFAM" id="SSF52833">
    <property type="entry name" value="Thioredoxin-like"/>
    <property type="match status" value="1"/>
</dbReference>
<keyword evidence="5" id="KW-0676">Redox-active center</keyword>
<keyword evidence="6" id="KW-0472">Membrane</keyword>
<evidence type="ECO:0000256" key="1">
    <source>
        <dbReference type="ARBA" id="ARBA00004196"/>
    </source>
</evidence>
<dbReference type="PANTHER" id="PTHR42852:SF6">
    <property type="entry name" value="THIOL:DISULFIDE INTERCHANGE PROTEIN DSBE"/>
    <property type="match status" value="1"/>
</dbReference>
<dbReference type="GO" id="GO:0017004">
    <property type="term" value="P:cytochrome complex assembly"/>
    <property type="evidence" value="ECO:0007669"/>
    <property type="project" value="UniProtKB-KW"/>
</dbReference>